<dbReference type="AlphaFoldDB" id="A0AAW1VIQ0"/>
<evidence type="ECO:0000313" key="2">
    <source>
        <dbReference type="EMBL" id="KAK9892304.1"/>
    </source>
</evidence>
<evidence type="ECO:0000313" key="3">
    <source>
        <dbReference type="Proteomes" id="UP001431783"/>
    </source>
</evidence>
<evidence type="ECO:0000256" key="1">
    <source>
        <dbReference type="SAM" id="Phobius"/>
    </source>
</evidence>
<proteinExistence type="predicted"/>
<organism evidence="2 3">
    <name type="scientific">Henosepilachna vigintioctopunctata</name>
    <dbReference type="NCBI Taxonomy" id="420089"/>
    <lineage>
        <taxon>Eukaryota</taxon>
        <taxon>Metazoa</taxon>
        <taxon>Ecdysozoa</taxon>
        <taxon>Arthropoda</taxon>
        <taxon>Hexapoda</taxon>
        <taxon>Insecta</taxon>
        <taxon>Pterygota</taxon>
        <taxon>Neoptera</taxon>
        <taxon>Endopterygota</taxon>
        <taxon>Coleoptera</taxon>
        <taxon>Polyphaga</taxon>
        <taxon>Cucujiformia</taxon>
        <taxon>Coccinelloidea</taxon>
        <taxon>Coccinellidae</taxon>
        <taxon>Epilachninae</taxon>
        <taxon>Epilachnini</taxon>
        <taxon>Henosepilachna</taxon>
    </lineage>
</organism>
<feature type="transmembrane region" description="Helical" evidence="1">
    <location>
        <begin position="6"/>
        <end position="30"/>
    </location>
</feature>
<name>A0AAW1VIQ0_9CUCU</name>
<gene>
    <name evidence="2" type="ORF">WA026_019108</name>
</gene>
<protein>
    <submittedName>
        <fullName evidence="2">Uncharacterized protein</fullName>
    </submittedName>
</protein>
<reference evidence="2 3" key="1">
    <citation type="submission" date="2023-03" db="EMBL/GenBank/DDBJ databases">
        <title>Genome insight into feeding habits of ladybird beetles.</title>
        <authorList>
            <person name="Li H.-S."/>
            <person name="Huang Y.-H."/>
            <person name="Pang H."/>
        </authorList>
    </citation>
    <scope>NUCLEOTIDE SEQUENCE [LARGE SCALE GENOMIC DNA]</scope>
    <source>
        <strain evidence="2">SYSU_2023b</strain>
        <tissue evidence="2">Whole body</tissue>
    </source>
</reference>
<keyword evidence="1" id="KW-1133">Transmembrane helix</keyword>
<keyword evidence="3" id="KW-1185">Reference proteome</keyword>
<keyword evidence="1" id="KW-0812">Transmembrane</keyword>
<dbReference type="Proteomes" id="UP001431783">
    <property type="component" value="Unassembled WGS sequence"/>
</dbReference>
<sequence length="115" mass="12736">MCCGAVYLFLSTLFTVIAILVAFLLINFCLRTYDDQMLSVAQHGEEVWSITGNLRPSDFSNDMTIDQITIISQDKPPSYNEDPPTYDQAISMARANNIPIPNVHNSSSEAAKPAH</sequence>
<comment type="caution">
    <text evidence="2">The sequence shown here is derived from an EMBL/GenBank/DDBJ whole genome shotgun (WGS) entry which is preliminary data.</text>
</comment>
<dbReference type="EMBL" id="JARQZJ010000133">
    <property type="protein sequence ID" value="KAK9892304.1"/>
    <property type="molecule type" value="Genomic_DNA"/>
</dbReference>
<keyword evidence="1" id="KW-0472">Membrane</keyword>
<accession>A0AAW1VIQ0</accession>